<dbReference type="InterPro" id="IPR027417">
    <property type="entry name" value="P-loop_NTPase"/>
</dbReference>
<dbReference type="PRINTS" id="PR00364">
    <property type="entry name" value="DISEASERSIST"/>
</dbReference>
<protein>
    <submittedName>
        <fullName evidence="3">ATP-binding protein</fullName>
    </submittedName>
</protein>
<dbReference type="Proteomes" id="UP001596512">
    <property type="component" value="Unassembled WGS sequence"/>
</dbReference>
<organism evidence="3 4">
    <name type="scientific">Actinokineospora soli</name>
    <dbReference type="NCBI Taxonomy" id="1048753"/>
    <lineage>
        <taxon>Bacteria</taxon>
        <taxon>Bacillati</taxon>
        <taxon>Actinomycetota</taxon>
        <taxon>Actinomycetes</taxon>
        <taxon>Pseudonocardiales</taxon>
        <taxon>Pseudonocardiaceae</taxon>
        <taxon>Actinokineospora</taxon>
    </lineage>
</organism>
<keyword evidence="3" id="KW-0547">Nucleotide-binding</keyword>
<evidence type="ECO:0000313" key="4">
    <source>
        <dbReference type="Proteomes" id="UP001596512"/>
    </source>
</evidence>
<sequence>MAEIQQLLAKPEVRLLTLTGAGGSGKTRIALALARLTGHRYANGVALVELASLRDAALVTSAIADALGVQRSPGDDALADWLADREVLLVVDNVEHLPEAFPQLAALVARAPRLTVLATGRRVMHVSGEHVYPVAPLAEDAAADLFVQRARAAHPAFAGDPADPDVVAICRRLDGLPLAIELAAARVATLPTSTLLDRLASRLTLLTVGPHDLPARQRTLRETLAWSANLLTGPQRTALARMSVFPRAAPSTAPSGSSTPTSTPSPPSSTTTSSAASTPTPPSAT</sequence>
<reference evidence="4" key="1">
    <citation type="journal article" date="2019" name="Int. J. Syst. Evol. Microbiol.">
        <title>The Global Catalogue of Microorganisms (GCM) 10K type strain sequencing project: providing services to taxonomists for standard genome sequencing and annotation.</title>
        <authorList>
            <consortium name="The Broad Institute Genomics Platform"/>
            <consortium name="The Broad Institute Genome Sequencing Center for Infectious Disease"/>
            <person name="Wu L."/>
            <person name="Ma J."/>
        </authorList>
    </citation>
    <scope>NUCLEOTIDE SEQUENCE [LARGE SCALE GENOMIC DNA]</scope>
    <source>
        <strain evidence="4">JCM 17695</strain>
    </source>
</reference>
<dbReference type="SUPFAM" id="SSF52540">
    <property type="entry name" value="P-loop containing nucleoside triphosphate hydrolases"/>
    <property type="match status" value="1"/>
</dbReference>
<feature type="compositionally biased region" description="Low complexity" evidence="1">
    <location>
        <begin position="248"/>
        <end position="278"/>
    </location>
</feature>
<dbReference type="GO" id="GO:0005524">
    <property type="term" value="F:ATP binding"/>
    <property type="evidence" value="ECO:0007669"/>
    <property type="project" value="UniProtKB-KW"/>
</dbReference>
<accession>A0ABW2TKY3</accession>
<dbReference type="Gene3D" id="3.40.50.300">
    <property type="entry name" value="P-loop containing nucleotide triphosphate hydrolases"/>
    <property type="match status" value="1"/>
</dbReference>
<keyword evidence="4" id="KW-1185">Reference proteome</keyword>
<comment type="caution">
    <text evidence="3">The sequence shown here is derived from an EMBL/GenBank/DDBJ whole genome shotgun (WGS) entry which is preliminary data.</text>
</comment>
<feature type="region of interest" description="Disordered" evidence="1">
    <location>
        <begin position="245"/>
        <end position="285"/>
    </location>
</feature>
<feature type="domain" description="ORC1/DEAH AAA+ ATPase" evidence="2">
    <location>
        <begin position="14"/>
        <end position="107"/>
    </location>
</feature>
<gene>
    <name evidence="3" type="ORF">ACFQV2_13630</name>
</gene>
<dbReference type="EMBL" id="JBHTEY010000004">
    <property type="protein sequence ID" value="MFC7614407.1"/>
    <property type="molecule type" value="Genomic_DNA"/>
</dbReference>
<evidence type="ECO:0000313" key="3">
    <source>
        <dbReference type="EMBL" id="MFC7614407.1"/>
    </source>
</evidence>
<evidence type="ECO:0000259" key="2">
    <source>
        <dbReference type="Pfam" id="PF13401"/>
    </source>
</evidence>
<evidence type="ECO:0000256" key="1">
    <source>
        <dbReference type="SAM" id="MobiDB-lite"/>
    </source>
</evidence>
<dbReference type="PANTHER" id="PTHR47691:SF3">
    <property type="entry name" value="HTH-TYPE TRANSCRIPTIONAL REGULATOR RV0890C-RELATED"/>
    <property type="match status" value="1"/>
</dbReference>
<dbReference type="Pfam" id="PF13401">
    <property type="entry name" value="AAA_22"/>
    <property type="match status" value="1"/>
</dbReference>
<keyword evidence="3" id="KW-0067">ATP-binding</keyword>
<proteinExistence type="predicted"/>
<name>A0ABW2TKY3_9PSEU</name>
<dbReference type="PANTHER" id="PTHR47691">
    <property type="entry name" value="REGULATOR-RELATED"/>
    <property type="match status" value="1"/>
</dbReference>
<dbReference type="InterPro" id="IPR049945">
    <property type="entry name" value="AAA_22"/>
</dbReference>